<dbReference type="GO" id="GO:0016787">
    <property type="term" value="F:hydrolase activity"/>
    <property type="evidence" value="ECO:0007669"/>
    <property type="project" value="UniProtKB-KW"/>
</dbReference>
<dbReference type="PANTHER" id="PTHR32060">
    <property type="entry name" value="TAIL-SPECIFIC PROTEASE"/>
    <property type="match status" value="1"/>
</dbReference>
<feature type="domain" description="Tail specific protease" evidence="2">
    <location>
        <begin position="237"/>
        <end position="401"/>
    </location>
</feature>
<evidence type="ECO:0000313" key="3">
    <source>
        <dbReference type="EMBL" id="MFD0750357.1"/>
    </source>
</evidence>
<dbReference type="PANTHER" id="PTHR32060:SF30">
    <property type="entry name" value="CARBOXY-TERMINAL PROCESSING PROTEASE CTPA"/>
    <property type="match status" value="1"/>
</dbReference>
<evidence type="ECO:0000259" key="2">
    <source>
        <dbReference type="Pfam" id="PF03572"/>
    </source>
</evidence>
<dbReference type="Proteomes" id="UP001596958">
    <property type="component" value="Unassembled WGS sequence"/>
</dbReference>
<keyword evidence="4" id="KW-1185">Reference proteome</keyword>
<dbReference type="Gene3D" id="3.90.226.10">
    <property type="entry name" value="2-enoyl-CoA Hydratase, Chain A, domain 1"/>
    <property type="match status" value="1"/>
</dbReference>
<dbReference type="PROSITE" id="PS51257">
    <property type="entry name" value="PROKAR_LIPOPROTEIN"/>
    <property type="match status" value="1"/>
</dbReference>
<dbReference type="EC" id="3.4.-.-" evidence="3"/>
<feature type="chain" id="PRO_5045299890" evidence="1">
    <location>
        <begin position="24"/>
        <end position="518"/>
    </location>
</feature>
<feature type="signal peptide" evidence="1">
    <location>
        <begin position="1"/>
        <end position="23"/>
    </location>
</feature>
<dbReference type="InterPro" id="IPR005151">
    <property type="entry name" value="Tail-specific_protease"/>
</dbReference>
<dbReference type="SUPFAM" id="SSF52096">
    <property type="entry name" value="ClpP/crotonase"/>
    <property type="match status" value="1"/>
</dbReference>
<evidence type="ECO:0000256" key="1">
    <source>
        <dbReference type="SAM" id="SignalP"/>
    </source>
</evidence>
<accession>A0ABW2YY79</accession>
<protein>
    <submittedName>
        <fullName evidence="3">S41 family peptidase</fullName>
        <ecNumber evidence="3">3.4.-.-</ecNumber>
    </submittedName>
</protein>
<evidence type="ECO:0000313" key="4">
    <source>
        <dbReference type="Proteomes" id="UP001596958"/>
    </source>
</evidence>
<dbReference type="RefSeq" id="WP_377099546.1">
    <property type="nucleotide sequence ID" value="NZ_JBHTHU010000005.1"/>
</dbReference>
<dbReference type="EMBL" id="JBHTHU010000005">
    <property type="protein sequence ID" value="MFD0750357.1"/>
    <property type="molecule type" value="Genomic_DNA"/>
</dbReference>
<name>A0ABW2YY79_9SPHI</name>
<reference evidence="4" key="1">
    <citation type="journal article" date="2019" name="Int. J. Syst. Evol. Microbiol.">
        <title>The Global Catalogue of Microorganisms (GCM) 10K type strain sequencing project: providing services to taxonomists for standard genome sequencing and annotation.</title>
        <authorList>
            <consortium name="The Broad Institute Genomics Platform"/>
            <consortium name="The Broad Institute Genome Sequencing Center for Infectious Disease"/>
            <person name="Wu L."/>
            <person name="Ma J."/>
        </authorList>
    </citation>
    <scope>NUCLEOTIDE SEQUENCE [LARGE SCALE GENOMIC DNA]</scope>
    <source>
        <strain evidence="4">CCUG 63418</strain>
    </source>
</reference>
<keyword evidence="1" id="KW-0732">Signal</keyword>
<dbReference type="CDD" id="cd07561">
    <property type="entry name" value="Peptidase_S41_CPP_like"/>
    <property type="match status" value="1"/>
</dbReference>
<dbReference type="Gene3D" id="3.30.750.170">
    <property type="match status" value="1"/>
</dbReference>
<sequence length="518" mass="56190">MRKVLTFAALFIMVAATSCKKNGAEPDPTTPVAPAVKPSAFDLMRDSVFLYAKEAYYWNDGLPDSAAFKPRSFTGTSDLNALAKEVDALSQYKINPATGKPYEYYASSPGEAKYSFIDGGETSTELGGAKADFGFAPLYIAVDDLRIKYVYAGSAAGLAGIKRGYKVITINGNSNITYDNGGTRTQFVANAFFNSNSITLVLERPDFTRFTTTLNASGYTTNPVINYKIIDTGNGHKVGYFVFASFTSPANATAKLDEAFNYFSSNGVTDLVVDLRYNGGGYVSTAEYLSNLIVPAAKNNTVMYSTYFNNILTSGKAKLLANQVRRDPTTNQKYNYAQFDYTVEGNAVPFSKKGSLNLNSTSNVFFIVGSGTASASELVINNLKPVVNVKLIGSTTYGKPVGFFDIRINKYEMYIPEFETKNSLAQGGYYTGMEPESATYPGKKGTDDVSRDFGDPEEALFKQALNYVKNGTFSAPQQQVLSNSKLATFSLEQSVDAAKALDAGGFSGMIYDKPLKLK</sequence>
<dbReference type="SUPFAM" id="SSF50156">
    <property type="entry name" value="PDZ domain-like"/>
    <property type="match status" value="1"/>
</dbReference>
<keyword evidence="3" id="KW-0378">Hydrolase</keyword>
<organism evidence="3 4">
    <name type="scientific">Mucilaginibacter calamicampi</name>
    <dbReference type="NCBI Taxonomy" id="1302352"/>
    <lineage>
        <taxon>Bacteria</taxon>
        <taxon>Pseudomonadati</taxon>
        <taxon>Bacteroidota</taxon>
        <taxon>Sphingobacteriia</taxon>
        <taxon>Sphingobacteriales</taxon>
        <taxon>Sphingobacteriaceae</taxon>
        <taxon>Mucilaginibacter</taxon>
    </lineage>
</organism>
<dbReference type="Pfam" id="PF03572">
    <property type="entry name" value="Peptidase_S41"/>
    <property type="match status" value="1"/>
</dbReference>
<comment type="caution">
    <text evidence="3">The sequence shown here is derived from an EMBL/GenBank/DDBJ whole genome shotgun (WGS) entry which is preliminary data.</text>
</comment>
<dbReference type="Gene3D" id="2.30.42.10">
    <property type="match status" value="1"/>
</dbReference>
<dbReference type="InterPro" id="IPR036034">
    <property type="entry name" value="PDZ_sf"/>
</dbReference>
<gene>
    <name evidence="3" type="ORF">ACFQZS_09410</name>
</gene>
<proteinExistence type="predicted"/>
<dbReference type="InterPro" id="IPR029045">
    <property type="entry name" value="ClpP/crotonase-like_dom_sf"/>
</dbReference>